<comment type="caution">
    <text evidence="1">The sequence shown here is derived from an EMBL/GenBank/DDBJ whole genome shotgun (WGS) entry which is preliminary data.</text>
</comment>
<sequence>MFTKNPFRIVLAILFALWALGCLAVLSPLSWAIGLGWFCLSVRMATHMWPARAWREMRNR</sequence>
<dbReference type="Proteomes" id="UP000713964">
    <property type="component" value="Unassembled WGS sequence"/>
</dbReference>
<evidence type="ECO:0000313" key="2">
    <source>
        <dbReference type="Proteomes" id="UP000713964"/>
    </source>
</evidence>
<accession>A0A930L9C7</accession>
<dbReference type="EMBL" id="JABZXL010000026">
    <property type="protein sequence ID" value="MBF1659788.1"/>
    <property type="molecule type" value="Genomic_DNA"/>
</dbReference>
<dbReference type="AlphaFoldDB" id="A0A930L9C7"/>
<proteinExistence type="predicted"/>
<evidence type="ECO:0000313" key="1">
    <source>
        <dbReference type="EMBL" id="MBF1659788.1"/>
    </source>
</evidence>
<gene>
    <name evidence="1" type="ORF">HXO58_08140</name>
</gene>
<name>A0A930L9C7_9MICC</name>
<dbReference type="PROSITE" id="PS51257">
    <property type="entry name" value="PROKAR_LIPOPROTEIN"/>
    <property type="match status" value="1"/>
</dbReference>
<protein>
    <submittedName>
        <fullName evidence="1">Uncharacterized protein</fullName>
    </submittedName>
</protein>
<organism evidence="1 2">
    <name type="scientific">Rothia mucilaginosa</name>
    <dbReference type="NCBI Taxonomy" id="43675"/>
    <lineage>
        <taxon>Bacteria</taxon>
        <taxon>Bacillati</taxon>
        <taxon>Actinomycetota</taxon>
        <taxon>Actinomycetes</taxon>
        <taxon>Micrococcales</taxon>
        <taxon>Micrococcaceae</taxon>
        <taxon>Rothia</taxon>
    </lineage>
</organism>
<reference evidence="1" key="1">
    <citation type="submission" date="2020-04" db="EMBL/GenBank/DDBJ databases">
        <title>Deep metagenomics examines the oral microbiome during advanced dental caries in children, revealing novel taxa and co-occurrences with host molecules.</title>
        <authorList>
            <person name="Baker J.L."/>
            <person name="Morton J.T."/>
            <person name="Dinis M."/>
            <person name="Alvarez R."/>
            <person name="Tran N.C."/>
            <person name="Knight R."/>
            <person name="Edlund A."/>
        </authorList>
    </citation>
    <scope>NUCLEOTIDE SEQUENCE</scope>
    <source>
        <strain evidence="1">JCVI_29_bin.11</strain>
    </source>
</reference>